<sequence length="660" mass="76742">MTINRPIIFRLFEKKKTNLVNFLEKLSYDIILQIFMNIDRLLKQHQDYFQPRIELQERLMDLSQDNIGSFIEYLISEKFLENKILCSFFLNSLSSAINIRPTKFDLYIQITEEFQENIKNFFSSENLFFEIFQENIVRLKLIKIGLIDKKTLSQISYIDKPTIEFFAKEINDQLSDFFAQKDEKFLKKGNGKERKDIEKLISRVLYTNNVNSKNKSKSDINDLQYDTSNFNEDNTIDNNDQEDDTFDFNKYEELRNFKKNEQILYNIDKIATIIDHDDVSEFQTFLASTNTSINGRVHLSESQEFYFPYSNPTFIEYSMMMGSFNIFKFLFINDAIIKDDYSPRFAIAGGNYEIIHMIEQKIPNSYNEISLCMAVRYHQNQILDYLHETLGINYNYESLSASVRFNNLKAFTESVFSLRENPNIRGIESETILYTCVNFGRIELLKFLCQIDGIDINSKSIGVGWTPLHLATSYHSSEIIKFICSLIQHKTNNQNNDKIDTKMQDTVCNQSAVQNVDVNAKAENGGITPLHIAVKNCDCDLVEYFCSLDTIDVNAENNIGYTPLHFAAQTSFNAFKILCEHPSIDMNHSSKDGDTPLICAILFQNLEVVKFLCSRNDVDFHKKKGDKTPLQISKTFSELHPSSTSQEIYQLIFQRINDLE</sequence>
<gene>
    <name evidence="3" type="ORF">TRFO_18571</name>
</gene>
<dbReference type="AlphaFoldDB" id="A0A1J4KL61"/>
<proteinExistence type="predicted"/>
<dbReference type="PANTHER" id="PTHR24188">
    <property type="entry name" value="ANKYRIN REPEAT PROTEIN"/>
    <property type="match status" value="1"/>
</dbReference>
<name>A0A1J4KL61_9EUKA</name>
<organism evidence="3 4">
    <name type="scientific">Tritrichomonas foetus</name>
    <dbReference type="NCBI Taxonomy" id="1144522"/>
    <lineage>
        <taxon>Eukaryota</taxon>
        <taxon>Metamonada</taxon>
        <taxon>Parabasalia</taxon>
        <taxon>Tritrichomonadida</taxon>
        <taxon>Tritrichomonadidae</taxon>
        <taxon>Tritrichomonas</taxon>
    </lineage>
</organism>
<dbReference type="EMBL" id="MLAK01000577">
    <property type="protein sequence ID" value="OHT11874.1"/>
    <property type="molecule type" value="Genomic_DNA"/>
</dbReference>
<dbReference type="SUPFAM" id="SSF48403">
    <property type="entry name" value="Ankyrin repeat"/>
    <property type="match status" value="1"/>
</dbReference>
<dbReference type="Pfam" id="PF12796">
    <property type="entry name" value="Ank_2"/>
    <property type="match status" value="2"/>
</dbReference>
<keyword evidence="2" id="KW-0040">ANK repeat</keyword>
<comment type="caution">
    <text evidence="3">The sequence shown here is derived from an EMBL/GenBank/DDBJ whole genome shotgun (WGS) entry which is preliminary data.</text>
</comment>
<keyword evidence="1" id="KW-0677">Repeat</keyword>
<dbReference type="RefSeq" id="XP_068365010.1">
    <property type="nucleotide sequence ID" value="XM_068500264.1"/>
</dbReference>
<dbReference type="InterPro" id="IPR002110">
    <property type="entry name" value="Ankyrin_rpt"/>
</dbReference>
<reference evidence="3" key="1">
    <citation type="submission" date="2016-10" db="EMBL/GenBank/DDBJ databases">
        <authorList>
            <person name="Benchimol M."/>
            <person name="Almeida L.G."/>
            <person name="Vasconcelos A.T."/>
            <person name="Perreira-Neves A."/>
            <person name="Rosa I.A."/>
            <person name="Tasca T."/>
            <person name="Bogo M.R."/>
            <person name="de Souza W."/>
        </authorList>
    </citation>
    <scope>NUCLEOTIDE SEQUENCE [LARGE SCALE GENOMIC DNA]</scope>
    <source>
        <strain evidence="3">K</strain>
    </source>
</reference>
<dbReference type="OrthoDB" id="20872at2759"/>
<dbReference type="GeneID" id="94834968"/>
<keyword evidence="4" id="KW-1185">Reference proteome</keyword>
<evidence type="ECO:0000256" key="1">
    <source>
        <dbReference type="ARBA" id="ARBA00022737"/>
    </source>
</evidence>
<dbReference type="VEuPathDB" id="TrichDB:TRFO_18571"/>
<dbReference type="InterPro" id="IPR036770">
    <property type="entry name" value="Ankyrin_rpt-contain_sf"/>
</dbReference>
<dbReference type="PANTHER" id="PTHR24188:SF29">
    <property type="entry name" value="GH09064P"/>
    <property type="match status" value="1"/>
</dbReference>
<accession>A0A1J4KL61</accession>
<dbReference type="Proteomes" id="UP000179807">
    <property type="component" value="Unassembled WGS sequence"/>
</dbReference>
<evidence type="ECO:0000256" key="2">
    <source>
        <dbReference type="ARBA" id="ARBA00023043"/>
    </source>
</evidence>
<evidence type="ECO:0000313" key="3">
    <source>
        <dbReference type="EMBL" id="OHT11874.1"/>
    </source>
</evidence>
<protein>
    <submittedName>
        <fullName evidence="3">Uncharacterized protein</fullName>
    </submittedName>
</protein>
<dbReference type="Gene3D" id="1.25.40.20">
    <property type="entry name" value="Ankyrin repeat-containing domain"/>
    <property type="match status" value="2"/>
</dbReference>
<evidence type="ECO:0000313" key="4">
    <source>
        <dbReference type="Proteomes" id="UP000179807"/>
    </source>
</evidence>
<dbReference type="SMART" id="SM00248">
    <property type="entry name" value="ANK"/>
    <property type="match status" value="7"/>
</dbReference>